<evidence type="ECO:0000313" key="2">
    <source>
        <dbReference type="Proteomes" id="UP000629098"/>
    </source>
</evidence>
<accession>A0A8J7BYB3</accession>
<dbReference type="Proteomes" id="UP000629098">
    <property type="component" value="Unassembled WGS sequence"/>
</dbReference>
<protein>
    <submittedName>
        <fullName evidence="1">Uncharacterized protein</fullName>
    </submittedName>
</protein>
<gene>
    <name evidence="1" type="ORF">ICL16_26045</name>
</gene>
<dbReference type="RefSeq" id="WP_190833812.1">
    <property type="nucleotide sequence ID" value="NZ_CAWPPI010000080.1"/>
</dbReference>
<keyword evidence="2" id="KW-1185">Reference proteome</keyword>
<name>A0A8J7BYB3_9CYAN</name>
<evidence type="ECO:0000313" key="1">
    <source>
        <dbReference type="EMBL" id="MBD2775427.1"/>
    </source>
</evidence>
<organism evidence="1 2">
    <name type="scientific">Iningainema tapete BLCC-T55</name>
    <dbReference type="NCBI Taxonomy" id="2748662"/>
    <lineage>
        <taxon>Bacteria</taxon>
        <taxon>Bacillati</taxon>
        <taxon>Cyanobacteriota</taxon>
        <taxon>Cyanophyceae</taxon>
        <taxon>Nostocales</taxon>
        <taxon>Scytonemataceae</taxon>
        <taxon>Iningainema tapete</taxon>
    </lineage>
</organism>
<dbReference type="AlphaFoldDB" id="A0A8J7BYB3"/>
<proteinExistence type="predicted"/>
<reference evidence="1" key="1">
    <citation type="submission" date="2020-09" db="EMBL/GenBank/DDBJ databases">
        <title>Iningainema tapete sp. nov. (Scytonemataceae, Cyanobacteria) from greenhouses in central Florida (USA) produces two types of nodularin with biosynthetic potential for microcystin-LR and anabaenopeptins.</title>
        <authorList>
            <person name="Berthold D.E."/>
            <person name="Lefler F.W."/>
            <person name="Huang I.-S."/>
            <person name="Abdulla H."/>
            <person name="Zimba P.V."/>
            <person name="Laughinghouse H.D. IV."/>
        </authorList>
    </citation>
    <scope>NUCLEOTIDE SEQUENCE</scope>
    <source>
        <strain evidence="1">BLCCT55</strain>
    </source>
</reference>
<comment type="caution">
    <text evidence="1">The sequence shown here is derived from an EMBL/GenBank/DDBJ whole genome shotgun (WGS) entry which is preliminary data.</text>
</comment>
<dbReference type="EMBL" id="JACXAE010000080">
    <property type="protein sequence ID" value="MBD2775427.1"/>
    <property type="molecule type" value="Genomic_DNA"/>
</dbReference>
<sequence>MIPNTTYYPAHIDLPIDILYDAIAGDAISPFAAAKIDLFNWWIIDVVPSAYCLKLPSNLYRRTSVFPSIS</sequence>